<protein>
    <recommendedName>
        <fullName evidence="7">tRNA modification GTPase MnmE</fullName>
        <ecNumber evidence="7">3.6.-.-</ecNumber>
    </recommendedName>
</protein>
<dbReference type="Pfam" id="PF10396">
    <property type="entry name" value="TrmE_N"/>
    <property type="match status" value="1"/>
</dbReference>
<dbReference type="CDD" id="cd14858">
    <property type="entry name" value="TrmE_N"/>
    <property type="match status" value="1"/>
</dbReference>
<dbReference type="SUPFAM" id="SSF103025">
    <property type="entry name" value="Folate-binding domain"/>
    <property type="match status" value="1"/>
</dbReference>
<dbReference type="CDD" id="cd04164">
    <property type="entry name" value="trmE"/>
    <property type="match status" value="1"/>
</dbReference>
<dbReference type="PANTHER" id="PTHR42714:SF2">
    <property type="entry name" value="TRNA MODIFICATION GTPASE GTPBP3, MITOCHONDRIAL"/>
    <property type="match status" value="1"/>
</dbReference>
<dbReference type="Gene3D" id="1.20.120.430">
    <property type="entry name" value="tRNA modification GTPase MnmE domain 2"/>
    <property type="match status" value="1"/>
</dbReference>
<proteinExistence type="inferred from homology"/>
<dbReference type="GO" id="GO:0002098">
    <property type="term" value="P:tRNA wobble uridine modification"/>
    <property type="evidence" value="ECO:0007669"/>
    <property type="project" value="TreeGrafter"/>
</dbReference>
<dbReference type="GO" id="GO:0005525">
    <property type="term" value="F:GTP binding"/>
    <property type="evidence" value="ECO:0007669"/>
    <property type="project" value="UniProtKB-UniRule"/>
</dbReference>
<comment type="subunit">
    <text evidence="7">Homodimer. Heterotetramer of two MnmE and two MnmG subunits.</text>
</comment>
<dbReference type="InterPro" id="IPR004520">
    <property type="entry name" value="GTPase_MnmE"/>
</dbReference>
<dbReference type="SUPFAM" id="SSF52540">
    <property type="entry name" value="P-loop containing nucleoside triphosphate hydrolases"/>
    <property type="match status" value="1"/>
</dbReference>
<evidence type="ECO:0000256" key="6">
    <source>
        <dbReference type="ARBA" id="ARBA00023134"/>
    </source>
</evidence>
<feature type="binding site" evidence="7">
    <location>
        <position position="83"/>
    </location>
    <ligand>
        <name>(6S)-5-formyl-5,6,7,8-tetrahydrofolate</name>
        <dbReference type="ChEBI" id="CHEBI:57457"/>
    </ligand>
</feature>
<feature type="binding site" evidence="7">
    <location>
        <position position="258"/>
    </location>
    <ligand>
        <name>Mg(2+)</name>
        <dbReference type="ChEBI" id="CHEBI:18420"/>
    </ligand>
</feature>
<comment type="subcellular location">
    <subcellularLocation>
        <location evidence="7">Cytoplasm</location>
    </subcellularLocation>
</comment>
<keyword evidence="7" id="KW-0479">Metal-binding</keyword>
<feature type="binding site" evidence="7">
    <location>
        <position position="123"/>
    </location>
    <ligand>
        <name>(6S)-5-formyl-5,6,7,8-tetrahydrofolate</name>
        <dbReference type="ChEBI" id="CHEBI:57457"/>
    </ligand>
</feature>
<dbReference type="InterPro" id="IPR027368">
    <property type="entry name" value="MnmE_dom2"/>
</dbReference>
<accession>A0A4Y9EK23</accession>
<dbReference type="InterPro" id="IPR027417">
    <property type="entry name" value="P-loop_NTPase"/>
</dbReference>
<comment type="similarity">
    <text evidence="1 7">Belongs to the TRAFAC class TrmE-Era-EngA-EngB-Septin-like GTPase superfamily. TrmE GTPase family.</text>
</comment>
<dbReference type="EMBL" id="SIHO01000004">
    <property type="protein sequence ID" value="TFU00333.1"/>
    <property type="molecule type" value="Genomic_DNA"/>
</dbReference>
<dbReference type="SUPFAM" id="SSF116878">
    <property type="entry name" value="TrmE connector domain"/>
    <property type="match status" value="1"/>
</dbReference>
<comment type="caution">
    <text evidence="7">Lacks conserved residue(s) required for the propagation of feature annotation.</text>
</comment>
<evidence type="ECO:0000313" key="9">
    <source>
        <dbReference type="EMBL" id="TFU00333.1"/>
    </source>
</evidence>
<gene>
    <name evidence="7 9" type="primary">mnmE</name>
    <name evidence="7" type="synonym">trmE</name>
    <name evidence="9" type="ORF">EUV02_14870</name>
</gene>
<evidence type="ECO:0000256" key="7">
    <source>
        <dbReference type="HAMAP-Rule" id="MF_00379"/>
    </source>
</evidence>
<evidence type="ECO:0000313" key="10">
    <source>
        <dbReference type="Proteomes" id="UP000297737"/>
    </source>
</evidence>
<evidence type="ECO:0000256" key="2">
    <source>
        <dbReference type="ARBA" id="ARBA00022694"/>
    </source>
</evidence>
<dbReference type="OrthoDB" id="9805918at2"/>
<dbReference type="GO" id="GO:0030488">
    <property type="term" value="P:tRNA methylation"/>
    <property type="evidence" value="ECO:0007669"/>
    <property type="project" value="TreeGrafter"/>
</dbReference>
<evidence type="ECO:0000256" key="4">
    <source>
        <dbReference type="ARBA" id="ARBA00022801"/>
    </source>
</evidence>
<keyword evidence="7" id="KW-0963">Cytoplasm</keyword>
<evidence type="ECO:0000256" key="1">
    <source>
        <dbReference type="ARBA" id="ARBA00011043"/>
    </source>
</evidence>
<dbReference type="Gene3D" id="3.30.1360.120">
    <property type="entry name" value="Probable tRNA modification gtpase trme, domain 1"/>
    <property type="match status" value="1"/>
</dbReference>
<dbReference type="NCBIfam" id="NF003661">
    <property type="entry name" value="PRK05291.1-3"/>
    <property type="match status" value="1"/>
</dbReference>
<keyword evidence="5 7" id="KW-0630">Potassium</keyword>
<dbReference type="RefSeq" id="WP_135247094.1">
    <property type="nucleotide sequence ID" value="NZ_SIHO01000004.1"/>
</dbReference>
<dbReference type="FunFam" id="3.30.1360.120:FF:000007">
    <property type="entry name" value="tRNA modification GTPase GTPBP3, mitochondrial"/>
    <property type="match status" value="1"/>
</dbReference>
<dbReference type="GO" id="GO:0003924">
    <property type="term" value="F:GTPase activity"/>
    <property type="evidence" value="ECO:0007669"/>
    <property type="project" value="UniProtKB-UniRule"/>
</dbReference>
<comment type="function">
    <text evidence="7">Exhibits a very high intrinsic GTPase hydrolysis rate. Involved in the addition of a carboxymethylaminomethyl (cmnm) group at the wobble position (U34) of certain tRNAs, forming tRNA-cmnm(5)s(2)U34.</text>
</comment>
<keyword evidence="7" id="KW-0460">Magnesium</keyword>
<dbReference type="Pfam" id="PF12631">
    <property type="entry name" value="MnmE_helical"/>
    <property type="match status" value="1"/>
</dbReference>
<evidence type="ECO:0000256" key="3">
    <source>
        <dbReference type="ARBA" id="ARBA00022741"/>
    </source>
</evidence>
<dbReference type="PANTHER" id="PTHR42714">
    <property type="entry name" value="TRNA MODIFICATION GTPASE GTPBP3"/>
    <property type="match status" value="1"/>
</dbReference>
<dbReference type="InterPro" id="IPR005225">
    <property type="entry name" value="Small_GTP-bd"/>
</dbReference>
<dbReference type="Proteomes" id="UP000297737">
    <property type="component" value="Unassembled WGS sequence"/>
</dbReference>
<feature type="binding site" evidence="7">
    <location>
        <begin position="233"/>
        <end position="238"/>
    </location>
    <ligand>
        <name>GTP</name>
        <dbReference type="ChEBI" id="CHEBI:37565"/>
    </ligand>
</feature>
<dbReference type="AlphaFoldDB" id="A0A4Y9EK23"/>
<keyword evidence="6 7" id="KW-0342">GTP-binding</keyword>
<dbReference type="Gene3D" id="3.40.50.300">
    <property type="entry name" value="P-loop containing nucleotide triphosphate hydrolases"/>
    <property type="match status" value="1"/>
</dbReference>
<comment type="caution">
    <text evidence="9">The sequence shown here is derived from an EMBL/GenBank/DDBJ whole genome shotgun (WGS) entry which is preliminary data.</text>
</comment>
<feature type="domain" description="TrmE-type G" evidence="8">
    <location>
        <begin position="223"/>
        <end position="362"/>
    </location>
</feature>
<dbReference type="GO" id="GO:0046872">
    <property type="term" value="F:metal ion binding"/>
    <property type="evidence" value="ECO:0007669"/>
    <property type="project" value="UniProtKB-KW"/>
</dbReference>
<dbReference type="EC" id="3.6.-.-" evidence="7"/>
<reference evidence="9 10" key="1">
    <citation type="submission" date="2019-02" db="EMBL/GenBank/DDBJ databases">
        <title>Polymorphobacter sp. isolated from the lake at the Tibet of China.</title>
        <authorList>
            <person name="Li A."/>
        </authorList>
    </citation>
    <scope>NUCLEOTIDE SEQUENCE [LARGE SCALE GENOMIC DNA]</scope>
    <source>
        <strain evidence="9 10">DJ1R-1</strain>
    </source>
</reference>
<feature type="binding site" evidence="7">
    <location>
        <position position="25"/>
    </location>
    <ligand>
        <name>(6S)-5-formyl-5,6,7,8-tetrahydrofolate</name>
        <dbReference type="ChEBI" id="CHEBI:57457"/>
    </ligand>
</feature>
<keyword evidence="3 7" id="KW-0547">Nucleotide-binding</keyword>
<name>A0A4Y9EK23_9SPHN</name>
<dbReference type="GO" id="GO:0005737">
    <property type="term" value="C:cytoplasm"/>
    <property type="evidence" value="ECO:0007669"/>
    <property type="project" value="UniProtKB-SubCell"/>
</dbReference>
<dbReference type="Pfam" id="PF01926">
    <property type="entry name" value="MMR_HSR1"/>
    <property type="match status" value="1"/>
</dbReference>
<dbReference type="NCBIfam" id="TIGR00231">
    <property type="entry name" value="small_GTP"/>
    <property type="match status" value="1"/>
</dbReference>
<sequence length="436" mass="45796">MAPRHEDTIYALSSGRPPAGVALVRISGAQATAALAALTTTLPPPRQAALRTLRDPSDSSILDRAMVLRFVGPASATGEDVVELHLHGGPAVVAAMLRVLGALPGLRLAEPGEFTRRGFDNGRFDLSQSEGLADLINAETEAQRLLALDQAGGRLRDKVEGWREAIIALRAEAEAWLDFAEAEDDVEAGLASTAKAVAAIARLRADIAATLDDAGRGMRLRDGLAIAVVGEPNVGKSSLINTLSRRDAAIVSEHAGTTRDLIELPLVIAGVGVTLIDTAGLRDTNDPVEVEGIRRARARAAQADLVLHIAIAPPETPLGQVVINKIDRSGLTAGVYDGVIQVSATTGAGIAAFEVWLEDWVRTAVRPGEAVLVTQLRHRQALAAALDDIDAAMATDDLVLRAESLRLASRALGRITGTVGVEDVLDAIFGRFCIGK</sequence>
<keyword evidence="2 7" id="KW-0819">tRNA processing</keyword>
<organism evidence="9 10">
    <name type="scientific">Glacieibacterium arshaanense</name>
    <dbReference type="NCBI Taxonomy" id="2511025"/>
    <lineage>
        <taxon>Bacteria</taxon>
        <taxon>Pseudomonadati</taxon>
        <taxon>Pseudomonadota</taxon>
        <taxon>Alphaproteobacteria</taxon>
        <taxon>Sphingomonadales</taxon>
        <taxon>Sphingosinicellaceae</taxon>
        <taxon>Glacieibacterium</taxon>
    </lineage>
</organism>
<keyword evidence="10" id="KW-1185">Reference proteome</keyword>
<feature type="binding site" evidence="7">
    <location>
        <position position="436"/>
    </location>
    <ligand>
        <name>(6S)-5-formyl-5,6,7,8-tetrahydrofolate</name>
        <dbReference type="ChEBI" id="CHEBI:57457"/>
    </ligand>
</feature>
<feature type="binding site" evidence="7">
    <location>
        <begin position="252"/>
        <end position="258"/>
    </location>
    <ligand>
        <name>GTP</name>
        <dbReference type="ChEBI" id="CHEBI:37565"/>
    </ligand>
</feature>
<dbReference type="InterPro" id="IPR025867">
    <property type="entry name" value="MnmE_helical"/>
</dbReference>
<feature type="binding site" evidence="7">
    <location>
        <begin position="277"/>
        <end position="280"/>
    </location>
    <ligand>
        <name>GTP</name>
        <dbReference type="ChEBI" id="CHEBI:37565"/>
    </ligand>
</feature>
<dbReference type="InterPro" id="IPR018948">
    <property type="entry name" value="GTP-bd_TrmE_N"/>
</dbReference>
<dbReference type="InterPro" id="IPR031168">
    <property type="entry name" value="G_TrmE"/>
</dbReference>
<dbReference type="InterPro" id="IPR027266">
    <property type="entry name" value="TrmE/GcvT-like"/>
</dbReference>
<comment type="cofactor">
    <cofactor evidence="7">
        <name>K(+)</name>
        <dbReference type="ChEBI" id="CHEBI:29103"/>
    </cofactor>
    <text evidence="7">Binds 1 potassium ion per subunit.</text>
</comment>
<dbReference type="HAMAP" id="MF_00379">
    <property type="entry name" value="GTPase_MnmE"/>
    <property type="match status" value="1"/>
</dbReference>
<dbReference type="PROSITE" id="PS51709">
    <property type="entry name" value="G_TRME"/>
    <property type="match status" value="1"/>
</dbReference>
<dbReference type="InterPro" id="IPR006073">
    <property type="entry name" value="GTP-bd"/>
</dbReference>
<evidence type="ECO:0000259" key="8">
    <source>
        <dbReference type="PROSITE" id="PS51709"/>
    </source>
</evidence>
<feature type="binding site" evidence="7">
    <location>
        <position position="237"/>
    </location>
    <ligand>
        <name>Mg(2+)</name>
        <dbReference type="ChEBI" id="CHEBI:18420"/>
    </ligand>
</feature>
<evidence type="ECO:0000256" key="5">
    <source>
        <dbReference type="ARBA" id="ARBA00022958"/>
    </source>
</evidence>
<keyword evidence="4 7" id="KW-0378">Hydrolase</keyword>